<comment type="similarity">
    <text evidence="8">Belongs to the Bfd family.</text>
</comment>
<proteinExistence type="inferred from homology"/>
<evidence type="ECO:0000256" key="7">
    <source>
        <dbReference type="ARBA" id="ARBA00039386"/>
    </source>
</evidence>
<sequence>MIICQCAVVSDDDVVRAVDAGASNLAYVCQMTGAGQDCGSCVFSVRRVICQHEGTQRDTFLEVEGAAS</sequence>
<evidence type="ECO:0000256" key="2">
    <source>
        <dbReference type="ARBA" id="ARBA00022714"/>
    </source>
</evidence>
<feature type="domain" description="BFD-like [2Fe-2S]-binding" evidence="9">
    <location>
        <begin position="2"/>
        <end position="49"/>
    </location>
</feature>
<dbReference type="EMBL" id="JBHTKH010000001">
    <property type="protein sequence ID" value="MFD1053384.1"/>
    <property type="molecule type" value="Genomic_DNA"/>
</dbReference>
<organism evidence="10 11">
    <name type="scientific">Terrabacter terrigena</name>
    <dbReference type="NCBI Taxonomy" id="574718"/>
    <lineage>
        <taxon>Bacteria</taxon>
        <taxon>Bacillati</taxon>
        <taxon>Actinomycetota</taxon>
        <taxon>Actinomycetes</taxon>
        <taxon>Micrococcales</taxon>
        <taxon>Intrasporangiaceae</taxon>
        <taxon>Terrabacter</taxon>
    </lineage>
</organism>
<dbReference type="InterPro" id="IPR052371">
    <property type="entry name" value="BFD-associated_ferredoxin"/>
</dbReference>
<comment type="caution">
    <text evidence="10">The sequence shown here is derived from an EMBL/GenBank/DDBJ whole genome shotgun (WGS) entry which is preliminary data.</text>
</comment>
<evidence type="ECO:0000259" key="9">
    <source>
        <dbReference type="Pfam" id="PF04324"/>
    </source>
</evidence>
<evidence type="ECO:0000256" key="5">
    <source>
        <dbReference type="ARBA" id="ARBA00023004"/>
    </source>
</evidence>
<keyword evidence="3" id="KW-0479">Metal-binding</keyword>
<dbReference type="PANTHER" id="PTHR37424:SF1">
    <property type="entry name" value="BACTERIOFERRITIN-ASSOCIATED FERREDOXIN"/>
    <property type="match status" value="1"/>
</dbReference>
<reference evidence="11" key="1">
    <citation type="journal article" date="2019" name="Int. J. Syst. Evol. Microbiol.">
        <title>The Global Catalogue of Microorganisms (GCM) 10K type strain sequencing project: providing services to taxonomists for standard genome sequencing and annotation.</title>
        <authorList>
            <consortium name="The Broad Institute Genomics Platform"/>
            <consortium name="The Broad Institute Genome Sequencing Center for Infectious Disease"/>
            <person name="Wu L."/>
            <person name="Ma J."/>
        </authorList>
    </citation>
    <scope>NUCLEOTIDE SEQUENCE [LARGE SCALE GENOMIC DNA]</scope>
    <source>
        <strain evidence="11">CCUG 57508</strain>
    </source>
</reference>
<evidence type="ECO:0000313" key="10">
    <source>
        <dbReference type="EMBL" id="MFD1053384.1"/>
    </source>
</evidence>
<dbReference type="InterPro" id="IPR041854">
    <property type="entry name" value="BFD-like_2Fe2S-bd_dom_sf"/>
</dbReference>
<dbReference type="RefSeq" id="WP_386050776.1">
    <property type="nucleotide sequence ID" value="NZ_JBHTKH010000001.1"/>
</dbReference>
<accession>A0ABW3MV01</accession>
<dbReference type="InterPro" id="IPR007419">
    <property type="entry name" value="BFD-like_2Fe2S-bd_dom"/>
</dbReference>
<keyword evidence="6" id="KW-0411">Iron-sulfur</keyword>
<dbReference type="Gene3D" id="1.10.10.1100">
    <property type="entry name" value="BFD-like [2Fe-2S]-binding domain"/>
    <property type="match status" value="1"/>
</dbReference>
<evidence type="ECO:0000313" key="11">
    <source>
        <dbReference type="Proteomes" id="UP001597046"/>
    </source>
</evidence>
<keyword evidence="5" id="KW-0408">Iron</keyword>
<keyword evidence="2" id="KW-0001">2Fe-2S</keyword>
<evidence type="ECO:0000256" key="4">
    <source>
        <dbReference type="ARBA" id="ARBA00022982"/>
    </source>
</evidence>
<evidence type="ECO:0000256" key="8">
    <source>
        <dbReference type="ARBA" id="ARBA00046332"/>
    </source>
</evidence>
<name>A0ABW3MV01_9MICO</name>
<evidence type="ECO:0000256" key="3">
    <source>
        <dbReference type="ARBA" id="ARBA00022723"/>
    </source>
</evidence>
<gene>
    <name evidence="10" type="ORF">ACFQ2V_03625</name>
</gene>
<dbReference type="Proteomes" id="UP001597046">
    <property type="component" value="Unassembled WGS sequence"/>
</dbReference>
<evidence type="ECO:0000256" key="1">
    <source>
        <dbReference type="ARBA" id="ARBA00022448"/>
    </source>
</evidence>
<keyword evidence="11" id="KW-1185">Reference proteome</keyword>
<protein>
    <recommendedName>
        <fullName evidence="7">Bacterioferritin-associated ferredoxin</fullName>
    </recommendedName>
</protein>
<dbReference type="Pfam" id="PF04324">
    <property type="entry name" value="Fer2_BFD"/>
    <property type="match status" value="1"/>
</dbReference>
<dbReference type="PANTHER" id="PTHR37424">
    <property type="entry name" value="BACTERIOFERRITIN-ASSOCIATED FERREDOXIN"/>
    <property type="match status" value="1"/>
</dbReference>
<keyword evidence="4" id="KW-0249">Electron transport</keyword>
<keyword evidence="1" id="KW-0813">Transport</keyword>
<evidence type="ECO:0000256" key="6">
    <source>
        <dbReference type="ARBA" id="ARBA00023014"/>
    </source>
</evidence>